<dbReference type="EMBL" id="CP009511">
    <property type="protein sequence ID" value="AKB62145.1"/>
    <property type="molecule type" value="Genomic_DNA"/>
</dbReference>
<dbReference type="AlphaFoldDB" id="A0A0E3RAM5"/>
<evidence type="ECO:0000313" key="1">
    <source>
        <dbReference type="EMBL" id="AKB62145.1"/>
    </source>
</evidence>
<accession>A0A0E3RAM5</accession>
<protein>
    <submittedName>
        <fullName evidence="1">Uncharacterized protein</fullName>
    </submittedName>
</protein>
<organism evidence="1 2">
    <name type="scientific">Methanosarcina mazei SarPi</name>
    <dbReference type="NCBI Taxonomy" id="1434115"/>
    <lineage>
        <taxon>Archaea</taxon>
        <taxon>Methanobacteriati</taxon>
        <taxon>Methanobacteriota</taxon>
        <taxon>Stenosarchaea group</taxon>
        <taxon>Methanomicrobia</taxon>
        <taxon>Methanosarcinales</taxon>
        <taxon>Methanosarcinaceae</taxon>
        <taxon>Methanosarcina</taxon>
    </lineage>
</organism>
<sequence>MTMSKTRVGAIFAAILLLCIAFVPSAMAEEASKVSDKPSELQQGLIDALNSDTKKLSTDEIVSNYCKANKDKISRNSFVSDNSSVYELNDGSKISFTNEGYIVIGSFKEVNNTTSLNNKNEKSLNSLASMSYTDTKTYSVSWYNYLGGKIFTVYTQGYFGYDFNSVEPHHVDSWYQKHIAFNPWQVSNWQEGGQAVSSTLGEVYCSGRYSWGFTLGGNYFSVQDKYIKVYITCNKFGQTSGGWIDN</sequence>
<name>A0A0E3RAM5_METMZ</name>
<proteinExistence type="predicted"/>
<reference evidence="1 2" key="1">
    <citation type="submission" date="2014-07" db="EMBL/GenBank/DDBJ databases">
        <title>Methanogenic archaea and the global carbon cycle.</title>
        <authorList>
            <person name="Henriksen J.R."/>
            <person name="Luke J."/>
            <person name="Reinhart S."/>
            <person name="Benedict M.N."/>
            <person name="Youngblut N.D."/>
            <person name="Metcalf M.E."/>
            <person name="Whitaker R.J."/>
            <person name="Metcalf W.W."/>
        </authorList>
    </citation>
    <scope>NUCLEOTIDE SEQUENCE [LARGE SCALE GENOMIC DNA]</scope>
    <source>
        <strain evidence="1 2">SarPi</strain>
    </source>
</reference>
<dbReference type="PATRIC" id="fig|1434115.4.peg.2792"/>
<dbReference type="RefSeq" id="WP_050035649.1">
    <property type="nucleotide sequence ID" value="NZ_CP009511.1"/>
</dbReference>
<gene>
    <name evidence="1" type="ORF">MSMAP_2160</name>
</gene>
<evidence type="ECO:0000313" key="2">
    <source>
        <dbReference type="Proteomes" id="UP000033116"/>
    </source>
</evidence>
<dbReference type="HOGENOM" id="CLU_1192636_0_0_2"/>
<dbReference type="GeneID" id="24865426"/>
<dbReference type="Proteomes" id="UP000033116">
    <property type="component" value="Chromosome"/>
</dbReference>